<evidence type="ECO:0000256" key="1">
    <source>
        <dbReference type="SAM" id="Phobius"/>
    </source>
</evidence>
<dbReference type="AlphaFoldDB" id="A0A399RT46"/>
<evidence type="ECO:0000313" key="3">
    <source>
        <dbReference type="Proteomes" id="UP000266005"/>
    </source>
</evidence>
<dbReference type="EMBL" id="QWGE01000005">
    <property type="protein sequence ID" value="RIJ34258.1"/>
    <property type="molecule type" value="Genomic_DNA"/>
</dbReference>
<keyword evidence="3" id="KW-1185">Reference proteome</keyword>
<feature type="transmembrane region" description="Helical" evidence="1">
    <location>
        <begin position="81"/>
        <end position="100"/>
    </location>
</feature>
<protein>
    <submittedName>
        <fullName evidence="2">Uncharacterized protein</fullName>
    </submittedName>
</protein>
<comment type="caution">
    <text evidence="2">The sequence shown here is derived from an EMBL/GenBank/DDBJ whole genome shotgun (WGS) entry which is preliminary data.</text>
</comment>
<keyword evidence="1" id="KW-0472">Membrane</keyword>
<gene>
    <name evidence="2" type="ORF">D1627_15140</name>
</gene>
<keyword evidence="1" id="KW-1133">Transmembrane helix</keyword>
<proteinExistence type="predicted"/>
<organism evidence="2 3">
    <name type="scientific">Pontibacter oryzae</name>
    <dbReference type="NCBI Taxonomy" id="2304593"/>
    <lineage>
        <taxon>Bacteria</taxon>
        <taxon>Pseudomonadati</taxon>
        <taxon>Bacteroidota</taxon>
        <taxon>Cytophagia</taxon>
        <taxon>Cytophagales</taxon>
        <taxon>Hymenobacteraceae</taxon>
        <taxon>Pontibacter</taxon>
    </lineage>
</organism>
<dbReference type="Proteomes" id="UP000266005">
    <property type="component" value="Unassembled WGS sequence"/>
</dbReference>
<evidence type="ECO:0000313" key="2">
    <source>
        <dbReference type="EMBL" id="RIJ34258.1"/>
    </source>
</evidence>
<accession>A0A399RT46</accession>
<sequence>MSGYGSLSAHTAKESTFYSSIKKSIEEETATFCATPTEQASYFSTSSSSGTAQKNHRKLLTAEFEIEEDESLSLKAFLDSARYVAAIVYAFICGYLFRYLNKCFNFSKHLSLFSAYRWHITLQVFRV</sequence>
<name>A0A399RT46_9BACT</name>
<keyword evidence="1" id="KW-0812">Transmembrane</keyword>
<reference evidence="3" key="1">
    <citation type="submission" date="2018-08" db="EMBL/GenBank/DDBJ databases">
        <title>Mucilaginibacter sp. MYSH2.</title>
        <authorList>
            <person name="Seo T."/>
        </authorList>
    </citation>
    <scope>NUCLEOTIDE SEQUENCE [LARGE SCALE GENOMIC DNA]</scope>
    <source>
        <strain evidence="3">KIRAN</strain>
    </source>
</reference>